<evidence type="ECO:0000313" key="1">
    <source>
        <dbReference type="EMBL" id="KAJ8001887.1"/>
    </source>
</evidence>
<sequence length="101" mass="11425">MITRPAWLKPPRRILRGSQISFDSLELLRGPAPDLRDGRAAAGKTRQLYLRAESTQAGVQKKRATDRHVMQVDKERRENTSGNAFEPYVSSCRCSPGSLQW</sequence>
<dbReference type="Proteomes" id="UP001157502">
    <property type="component" value="Chromosome 14"/>
</dbReference>
<name>A0ACC2GEB1_DALPE</name>
<proteinExistence type="predicted"/>
<comment type="caution">
    <text evidence="1">The sequence shown here is derived from an EMBL/GenBank/DDBJ whole genome shotgun (WGS) entry which is preliminary data.</text>
</comment>
<dbReference type="EMBL" id="CM055741">
    <property type="protein sequence ID" value="KAJ8001887.1"/>
    <property type="molecule type" value="Genomic_DNA"/>
</dbReference>
<protein>
    <submittedName>
        <fullName evidence="1">Uncharacterized protein</fullName>
    </submittedName>
</protein>
<gene>
    <name evidence="1" type="ORF">DPEC_G00174070</name>
</gene>
<keyword evidence="2" id="KW-1185">Reference proteome</keyword>
<accession>A0ACC2GEB1</accession>
<reference evidence="1" key="1">
    <citation type="submission" date="2021-05" db="EMBL/GenBank/DDBJ databases">
        <authorList>
            <person name="Pan Q."/>
            <person name="Jouanno E."/>
            <person name="Zahm M."/>
            <person name="Klopp C."/>
            <person name="Cabau C."/>
            <person name="Louis A."/>
            <person name="Berthelot C."/>
            <person name="Parey E."/>
            <person name="Roest Crollius H."/>
            <person name="Montfort J."/>
            <person name="Robinson-Rechavi M."/>
            <person name="Bouchez O."/>
            <person name="Lampietro C."/>
            <person name="Lopez Roques C."/>
            <person name="Donnadieu C."/>
            <person name="Postlethwait J."/>
            <person name="Bobe J."/>
            <person name="Dillon D."/>
            <person name="Chandos A."/>
            <person name="von Hippel F."/>
            <person name="Guiguen Y."/>
        </authorList>
    </citation>
    <scope>NUCLEOTIDE SEQUENCE</scope>
    <source>
        <strain evidence="1">YG-Jan2019</strain>
    </source>
</reference>
<organism evidence="1 2">
    <name type="scientific">Dallia pectoralis</name>
    <name type="common">Alaska blackfish</name>
    <dbReference type="NCBI Taxonomy" id="75939"/>
    <lineage>
        <taxon>Eukaryota</taxon>
        <taxon>Metazoa</taxon>
        <taxon>Chordata</taxon>
        <taxon>Craniata</taxon>
        <taxon>Vertebrata</taxon>
        <taxon>Euteleostomi</taxon>
        <taxon>Actinopterygii</taxon>
        <taxon>Neopterygii</taxon>
        <taxon>Teleostei</taxon>
        <taxon>Protacanthopterygii</taxon>
        <taxon>Esociformes</taxon>
        <taxon>Umbridae</taxon>
        <taxon>Dallia</taxon>
    </lineage>
</organism>
<evidence type="ECO:0000313" key="2">
    <source>
        <dbReference type="Proteomes" id="UP001157502"/>
    </source>
</evidence>